<feature type="signal peptide" evidence="1">
    <location>
        <begin position="1"/>
        <end position="22"/>
    </location>
</feature>
<accession>A0A511KCG5</accession>
<reference evidence="2 3" key="1">
    <citation type="submission" date="2019-07" db="EMBL/GenBank/DDBJ databases">
        <title>Rhodotorula toruloides NBRC10032 genome sequencing.</title>
        <authorList>
            <person name="Shida Y."/>
            <person name="Takaku H."/>
            <person name="Ogasawara W."/>
            <person name="Mori K."/>
        </authorList>
    </citation>
    <scope>NUCLEOTIDE SEQUENCE [LARGE SCALE GENOMIC DNA]</scope>
    <source>
        <strain evidence="2 3">NBRC10032</strain>
    </source>
</reference>
<dbReference type="AlphaFoldDB" id="A0A511KCG5"/>
<name>A0A511KCG5_RHOTO</name>
<keyword evidence="1" id="KW-0732">Signal</keyword>
<dbReference type="OrthoDB" id="1921208at2759"/>
<evidence type="ECO:0000313" key="3">
    <source>
        <dbReference type="Proteomes" id="UP000321518"/>
    </source>
</evidence>
<evidence type="ECO:0000256" key="1">
    <source>
        <dbReference type="SAM" id="SignalP"/>
    </source>
</evidence>
<sequence>MHASSLPTLAISALALAHTVHAYQYTVGVGKNQATGEPGIGFDPSRTVIADASTSNTIQFSFLSGIHRVVQVSAQDPCAFAGGFDSGVVTVPNGTLQGQGPTATYNVQNNSDVLYFADIATNYSPCYLGAIFTSSGDAVWGFDDSFVAFLCLDFRLGRFRSFFLDFGVGDELDLERIIDFDG</sequence>
<protein>
    <submittedName>
        <fullName evidence="2">Uncharacterized protein</fullName>
    </submittedName>
</protein>
<organism evidence="2 3">
    <name type="scientific">Rhodotorula toruloides</name>
    <name type="common">Yeast</name>
    <name type="synonym">Rhodosporidium toruloides</name>
    <dbReference type="NCBI Taxonomy" id="5286"/>
    <lineage>
        <taxon>Eukaryota</taxon>
        <taxon>Fungi</taxon>
        <taxon>Dikarya</taxon>
        <taxon>Basidiomycota</taxon>
        <taxon>Pucciniomycotina</taxon>
        <taxon>Microbotryomycetes</taxon>
        <taxon>Sporidiobolales</taxon>
        <taxon>Sporidiobolaceae</taxon>
        <taxon>Rhodotorula</taxon>
    </lineage>
</organism>
<dbReference type="EMBL" id="BJWK01000004">
    <property type="protein sequence ID" value="GEM08067.1"/>
    <property type="molecule type" value="Genomic_DNA"/>
</dbReference>
<gene>
    <name evidence="2" type="ORF">Rt10032_c04g2084</name>
</gene>
<proteinExistence type="predicted"/>
<evidence type="ECO:0000313" key="2">
    <source>
        <dbReference type="EMBL" id="GEM08067.1"/>
    </source>
</evidence>
<dbReference type="Proteomes" id="UP000321518">
    <property type="component" value="Unassembled WGS sequence"/>
</dbReference>
<comment type="caution">
    <text evidence="2">The sequence shown here is derived from an EMBL/GenBank/DDBJ whole genome shotgun (WGS) entry which is preliminary data.</text>
</comment>
<feature type="chain" id="PRO_5021736194" evidence="1">
    <location>
        <begin position="23"/>
        <end position="182"/>
    </location>
</feature>